<dbReference type="EMBL" id="KZ305019">
    <property type="protein sequence ID" value="PIA62790.1"/>
    <property type="molecule type" value="Genomic_DNA"/>
</dbReference>
<evidence type="ECO:0000313" key="4">
    <source>
        <dbReference type="EMBL" id="PIA62790.1"/>
    </source>
</evidence>
<dbReference type="PANTHER" id="PTHR13620:SF121">
    <property type="entry name" value="EMB|CAB82946.1-RELATED"/>
    <property type="match status" value="1"/>
</dbReference>
<name>A0A2G5F4C0_AQUCA</name>
<dbReference type="OrthoDB" id="446462at2759"/>
<gene>
    <name evidence="4" type="ORF">AQUCO_00200660v1</name>
</gene>
<keyword evidence="1" id="KW-0540">Nuclease</keyword>
<accession>A0A2G5F4C0</accession>
<dbReference type="GO" id="GO:0005634">
    <property type="term" value="C:nucleus"/>
    <property type="evidence" value="ECO:0007669"/>
    <property type="project" value="TreeGrafter"/>
</dbReference>
<dbReference type="CDD" id="cd06141">
    <property type="entry name" value="WRN_exo"/>
    <property type="match status" value="1"/>
</dbReference>
<evidence type="ECO:0000259" key="3">
    <source>
        <dbReference type="Pfam" id="PF01612"/>
    </source>
</evidence>
<organism evidence="4 5">
    <name type="scientific">Aquilegia coerulea</name>
    <name type="common">Rocky mountain columbine</name>
    <dbReference type="NCBI Taxonomy" id="218851"/>
    <lineage>
        <taxon>Eukaryota</taxon>
        <taxon>Viridiplantae</taxon>
        <taxon>Streptophyta</taxon>
        <taxon>Embryophyta</taxon>
        <taxon>Tracheophyta</taxon>
        <taxon>Spermatophyta</taxon>
        <taxon>Magnoliopsida</taxon>
        <taxon>Ranunculales</taxon>
        <taxon>Ranunculaceae</taxon>
        <taxon>Thalictroideae</taxon>
        <taxon>Aquilegia</taxon>
    </lineage>
</organism>
<dbReference type="InParanoid" id="A0A2G5F4C0"/>
<protein>
    <recommendedName>
        <fullName evidence="3">3'-5' exonuclease domain-containing protein</fullName>
    </recommendedName>
</protein>
<dbReference type="InterPro" id="IPR002562">
    <property type="entry name" value="3'-5'_exonuclease_dom"/>
</dbReference>
<keyword evidence="5" id="KW-1185">Reference proteome</keyword>
<dbReference type="GO" id="GO:0003676">
    <property type="term" value="F:nucleic acid binding"/>
    <property type="evidence" value="ECO:0007669"/>
    <property type="project" value="InterPro"/>
</dbReference>
<dbReference type="PANTHER" id="PTHR13620">
    <property type="entry name" value="3-5 EXONUCLEASE"/>
    <property type="match status" value="1"/>
</dbReference>
<keyword evidence="2" id="KW-0378">Hydrolase</keyword>
<dbReference type="GO" id="GO:0005737">
    <property type="term" value="C:cytoplasm"/>
    <property type="evidence" value="ECO:0007669"/>
    <property type="project" value="TreeGrafter"/>
</dbReference>
<proteinExistence type="predicted"/>
<dbReference type="InterPro" id="IPR036397">
    <property type="entry name" value="RNaseH_sf"/>
</dbReference>
<evidence type="ECO:0000256" key="1">
    <source>
        <dbReference type="ARBA" id="ARBA00022722"/>
    </source>
</evidence>
<dbReference type="Gene3D" id="3.30.420.10">
    <property type="entry name" value="Ribonuclease H-like superfamily/Ribonuclease H"/>
    <property type="match status" value="1"/>
</dbReference>
<dbReference type="Pfam" id="PF01612">
    <property type="entry name" value="DNA_pol_A_exo1"/>
    <property type="match status" value="1"/>
</dbReference>
<dbReference type="InterPro" id="IPR012337">
    <property type="entry name" value="RNaseH-like_sf"/>
</dbReference>
<dbReference type="GO" id="GO:0006139">
    <property type="term" value="P:nucleobase-containing compound metabolic process"/>
    <property type="evidence" value="ECO:0007669"/>
    <property type="project" value="InterPro"/>
</dbReference>
<feature type="domain" description="3'-5' exonuclease" evidence="3">
    <location>
        <begin position="49"/>
        <end position="214"/>
    </location>
</feature>
<dbReference type="AlphaFoldDB" id="A0A2G5F4C0"/>
<sequence>MVATATIREQQNGSQLLDNQVYAPNGHARLWFVEFYGRRIKTTVTNKGDAVADWINRVRNNYHQTGDKNLVVGLDIENYFTQIKDGKQHYALLQLCVGTTCLVFQIYHLDYIPESLVSFLKDTYNSFYSVGIEVDVQLLKEDYELDLTNYMDLRLLASWKLNLDGNLGLKKLSKKVLQVDLEKLTWIHKIWNADKLSKKHIEYAARDAATSFYIGLNLIRIKSSKSIFEVYDM</sequence>
<reference evidence="4 5" key="1">
    <citation type="submission" date="2017-09" db="EMBL/GenBank/DDBJ databases">
        <title>WGS assembly of Aquilegia coerulea Goldsmith.</title>
        <authorList>
            <person name="Hodges S."/>
            <person name="Kramer E."/>
            <person name="Nordborg M."/>
            <person name="Tomkins J."/>
            <person name="Borevitz J."/>
            <person name="Derieg N."/>
            <person name="Yan J."/>
            <person name="Mihaltcheva S."/>
            <person name="Hayes R.D."/>
            <person name="Rokhsar D."/>
        </authorList>
    </citation>
    <scope>NUCLEOTIDE SEQUENCE [LARGE SCALE GENOMIC DNA]</scope>
    <source>
        <strain evidence="5">cv. Goldsmith</strain>
    </source>
</reference>
<dbReference type="InterPro" id="IPR051132">
    <property type="entry name" value="3-5_Exonuclease_domain"/>
</dbReference>
<dbReference type="SUPFAM" id="SSF53098">
    <property type="entry name" value="Ribonuclease H-like"/>
    <property type="match status" value="1"/>
</dbReference>
<evidence type="ECO:0000313" key="5">
    <source>
        <dbReference type="Proteomes" id="UP000230069"/>
    </source>
</evidence>
<dbReference type="STRING" id="218851.A0A2G5F4C0"/>
<dbReference type="GO" id="GO:0008408">
    <property type="term" value="F:3'-5' exonuclease activity"/>
    <property type="evidence" value="ECO:0007669"/>
    <property type="project" value="InterPro"/>
</dbReference>
<evidence type="ECO:0000256" key="2">
    <source>
        <dbReference type="ARBA" id="ARBA00022801"/>
    </source>
</evidence>
<dbReference type="Proteomes" id="UP000230069">
    <property type="component" value="Unassembled WGS sequence"/>
</dbReference>